<evidence type="ECO:0000256" key="5">
    <source>
        <dbReference type="ARBA" id="ARBA00022832"/>
    </source>
</evidence>
<keyword evidence="5" id="KW-0276">Fatty acid metabolism</keyword>
<comment type="caution">
    <text evidence="14">The sequence shown here is derived from an EMBL/GenBank/DDBJ whole genome shotgun (WGS) entry which is preliminary data.</text>
</comment>
<dbReference type="InterPro" id="IPR005804">
    <property type="entry name" value="FA_desaturase_dom"/>
</dbReference>
<evidence type="ECO:0000256" key="12">
    <source>
        <dbReference type="SAM" id="Phobius"/>
    </source>
</evidence>
<keyword evidence="4 12" id="KW-0812">Transmembrane</keyword>
<dbReference type="RefSeq" id="WP_009839356.1">
    <property type="nucleotide sequence ID" value="NZ_AAOH01000015.1"/>
</dbReference>
<gene>
    <name evidence="14" type="ORF">PTD2_09622</name>
</gene>
<dbReference type="Pfam" id="PF00487">
    <property type="entry name" value="FA_desaturase"/>
    <property type="match status" value="1"/>
</dbReference>
<feature type="transmembrane region" description="Helical" evidence="12">
    <location>
        <begin position="7"/>
        <end position="30"/>
    </location>
</feature>
<evidence type="ECO:0000259" key="13">
    <source>
        <dbReference type="Pfam" id="PF00487"/>
    </source>
</evidence>
<dbReference type="InterPro" id="IPR015876">
    <property type="entry name" value="Acyl-CoA_DS"/>
</dbReference>
<keyword evidence="3" id="KW-0444">Lipid biosynthesis</keyword>
<dbReference type="GO" id="GO:0016717">
    <property type="term" value="F:oxidoreductase activity, acting on paired donors, with oxidation of a pair of donors resulting in the reduction of molecular oxygen to two molecules of water"/>
    <property type="evidence" value="ECO:0007669"/>
    <property type="project" value="InterPro"/>
</dbReference>
<dbReference type="EMBL" id="AAOH01000015">
    <property type="protein sequence ID" value="EAR26405.1"/>
    <property type="molecule type" value="Genomic_DNA"/>
</dbReference>
<dbReference type="Proteomes" id="UP000006201">
    <property type="component" value="Unassembled WGS sequence"/>
</dbReference>
<dbReference type="PRINTS" id="PR00075">
    <property type="entry name" value="FACDDSATRASE"/>
</dbReference>
<keyword evidence="9" id="KW-0443">Lipid metabolism</keyword>
<feature type="transmembrane region" description="Helical" evidence="12">
    <location>
        <begin position="155"/>
        <end position="174"/>
    </location>
</feature>
<keyword evidence="15" id="KW-1185">Reference proteome</keyword>
<keyword evidence="11" id="KW-0275">Fatty acid biosynthesis</keyword>
<feature type="transmembrane region" description="Helical" evidence="12">
    <location>
        <begin position="36"/>
        <end position="57"/>
    </location>
</feature>
<dbReference type="AlphaFoldDB" id="A4CFR7"/>
<evidence type="ECO:0000256" key="7">
    <source>
        <dbReference type="ARBA" id="ARBA00023002"/>
    </source>
</evidence>
<dbReference type="GO" id="GO:0006633">
    <property type="term" value="P:fatty acid biosynthetic process"/>
    <property type="evidence" value="ECO:0007669"/>
    <property type="project" value="UniProtKB-KW"/>
</dbReference>
<dbReference type="HOGENOM" id="CLU_027359_1_3_6"/>
<evidence type="ECO:0000256" key="11">
    <source>
        <dbReference type="ARBA" id="ARBA00023160"/>
    </source>
</evidence>
<reference evidence="14 15" key="1">
    <citation type="submission" date="2006-02" db="EMBL/GenBank/DDBJ databases">
        <authorList>
            <person name="Moran M.A."/>
            <person name="Kjelleberg S."/>
            <person name="Egan S."/>
            <person name="Saunders N."/>
            <person name="Thomas T."/>
            <person name="Ferriera S."/>
            <person name="Johnson J."/>
            <person name="Kravitz S."/>
            <person name="Halpern A."/>
            <person name="Remington K."/>
            <person name="Beeson K."/>
            <person name="Tran B."/>
            <person name="Rogers Y.-H."/>
            <person name="Friedman R."/>
            <person name="Venter J.C."/>
        </authorList>
    </citation>
    <scope>NUCLEOTIDE SEQUENCE [LARGE SCALE GENOMIC DNA]</scope>
    <source>
        <strain evidence="14 15">D2</strain>
    </source>
</reference>
<keyword evidence="7" id="KW-0560">Oxidoreductase</keyword>
<protein>
    <submittedName>
        <fullName evidence="14">Putative long chain acyl-CoA desaturase</fullName>
    </submittedName>
</protein>
<dbReference type="STRING" id="87626.PTD2_09622"/>
<proteinExistence type="inferred from homology"/>
<evidence type="ECO:0000256" key="2">
    <source>
        <dbReference type="ARBA" id="ARBA00008749"/>
    </source>
</evidence>
<evidence type="ECO:0000256" key="6">
    <source>
        <dbReference type="ARBA" id="ARBA00022989"/>
    </source>
</evidence>
<organism evidence="14 15">
    <name type="scientific">Pseudoalteromonas tunicata D2</name>
    <dbReference type="NCBI Taxonomy" id="87626"/>
    <lineage>
        <taxon>Bacteria</taxon>
        <taxon>Pseudomonadati</taxon>
        <taxon>Pseudomonadota</taxon>
        <taxon>Gammaproteobacteria</taxon>
        <taxon>Alteromonadales</taxon>
        <taxon>Pseudoalteromonadaceae</taxon>
        <taxon>Pseudoalteromonas</taxon>
    </lineage>
</organism>
<evidence type="ECO:0000256" key="8">
    <source>
        <dbReference type="ARBA" id="ARBA00023004"/>
    </source>
</evidence>
<evidence type="ECO:0000313" key="15">
    <source>
        <dbReference type="Proteomes" id="UP000006201"/>
    </source>
</evidence>
<comment type="subcellular location">
    <subcellularLocation>
        <location evidence="1">Membrane</location>
        <topology evidence="1">Multi-pass membrane protein</topology>
    </subcellularLocation>
</comment>
<dbReference type="PANTHER" id="PTHR11351">
    <property type="entry name" value="ACYL-COA DESATURASE"/>
    <property type="match status" value="1"/>
</dbReference>
<dbReference type="GO" id="GO:0016020">
    <property type="term" value="C:membrane"/>
    <property type="evidence" value="ECO:0007669"/>
    <property type="project" value="UniProtKB-SubCell"/>
</dbReference>
<dbReference type="PANTHER" id="PTHR11351:SF31">
    <property type="entry name" value="DESATURASE 1, ISOFORM A-RELATED"/>
    <property type="match status" value="1"/>
</dbReference>
<keyword evidence="8" id="KW-0408">Iron</keyword>
<evidence type="ECO:0000256" key="9">
    <source>
        <dbReference type="ARBA" id="ARBA00023098"/>
    </source>
</evidence>
<evidence type="ECO:0000256" key="4">
    <source>
        <dbReference type="ARBA" id="ARBA00022692"/>
    </source>
</evidence>
<evidence type="ECO:0000256" key="1">
    <source>
        <dbReference type="ARBA" id="ARBA00004141"/>
    </source>
</evidence>
<keyword evidence="10 12" id="KW-0472">Membrane</keyword>
<evidence type="ECO:0000256" key="3">
    <source>
        <dbReference type="ARBA" id="ARBA00022516"/>
    </source>
</evidence>
<comment type="similarity">
    <text evidence="2">Belongs to the fatty acid desaturase type 2 family.</text>
</comment>
<feature type="domain" description="Fatty acid desaturase" evidence="13">
    <location>
        <begin position="38"/>
        <end position="262"/>
    </location>
</feature>
<accession>A4CFR7</accession>
<sequence>MKKPPIIWTNVLFFTLTFCAALILVPWYGINYGFSAANWTAFVGCMFFAGLSITAGYHRLWAHKTYEAHPVVEAIFALGGAFAIQNSALHWSSDHRIHHGQVDDPIKDPYAATNGFWYSHIGWMLRDYQGDNYTNYNNCRDLQKNKIVMWQHRHYLLLTILTNVGIPLLLGIVFGDIWGMLILAGVLRLVLSQHFTFFINSIAHIWGSRPYTESNTARDNALLALFTYGEGYHNYHHIFASDYRNGIRWWHYDPTKWMIKSLSYFGLTSKLKTTPIERIEKAKADTLLNKTALTLQQTTLGQAKIELLQQEYDVLLKKLQSYCKLKKQLLDAKKNTMLKQCEKSAIMNQYREFELAWQKQKQSWLELNAQLLRARYS</sequence>
<dbReference type="OrthoDB" id="19906at2"/>
<evidence type="ECO:0000256" key="10">
    <source>
        <dbReference type="ARBA" id="ARBA00023136"/>
    </source>
</evidence>
<keyword evidence="6 12" id="KW-1133">Transmembrane helix</keyword>
<name>A4CFR7_9GAMM</name>
<dbReference type="CDD" id="cd03505">
    <property type="entry name" value="Delta9-FADS-like"/>
    <property type="match status" value="1"/>
</dbReference>
<dbReference type="eggNOG" id="COG1398">
    <property type="taxonomic scope" value="Bacteria"/>
</dbReference>
<evidence type="ECO:0000313" key="14">
    <source>
        <dbReference type="EMBL" id="EAR26405.1"/>
    </source>
</evidence>